<evidence type="ECO:0000313" key="4">
    <source>
        <dbReference type="Proteomes" id="UP000011724"/>
    </source>
</evidence>
<dbReference type="SUPFAM" id="SSF53335">
    <property type="entry name" value="S-adenosyl-L-methionine-dependent methyltransferases"/>
    <property type="match status" value="1"/>
</dbReference>
<evidence type="ECO:0000256" key="2">
    <source>
        <dbReference type="ARBA" id="ARBA00022679"/>
    </source>
</evidence>
<dbReference type="eggNOG" id="COG3315">
    <property type="taxonomic scope" value="Bacteria"/>
</dbReference>
<dbReference type="Gene3D" id="3.40.50.150">
    <property type="entry name" value="Vaccinia Virus protein VP39"/>
    <property type="match status" value="1"/>
</dbReference>
<sequence length="286" mass="32569">MSVEALSDGAKTLAPFAGVSETLLIPVWARAMETGHRDGLISDAYAVRIMQEVPYDYARYADNGWRTQIGIAVRTRVLDRVVGRFLTDFPDGIIVNMGCGLDARSFRMDNGCAEWIELDFPEVIQVRRLFFAEDARHYFIAGSALDMEWLDVIPKNRAILFLAEGLLMYLQPESVRVLVCSLAERFPGAEFVFESIGKALVGNTALHDTVSKCGNAPFLWGIDSGFELVNWSSSIQFLEDYHYFSCPLRRWRWAALVSWVPAVRRMTRMYRYRFVAEHESSLGRTR</sequence>
<protein>
    <submittedName>
        <fullName evidence="3">Uncharacterized protein</fullName>
    </submittedName>
</protein>
<dbReference type="HOGENOM" id="CLU_069348_0_0_7"/>
<dbReference type="BioCyc" id="DPIE1322246:BN4_RS06160-MONOMER"/>
<dbReference type="EMBL" id="FO203427">
    <property type="protein sequence ID" value="CCH48468.1"/>
    <property type="molecule type" value="Genomic_DNA"/>
</dbReference>
<dbReference type="GO" id="GO:0008168">
    <property type="term" value="F:methyltransferase activity"/>
    <property type="evidence" value="ECO:0007669"/>
    <property type="project" value="UniProtKB-KW"/>
</dbReference>
<dbReference type="Pfam" id="PF04072">
    <property type="entry name" value="LCM"/>
    <property type="match status" value="1"/>
</dbReference>
<dbReference type="InterPro" id="IPR016874">
    <property type="entry name" value="TcmP-like"/>
</dbReference>
<keyword evidence="1" id="KW-0489">Methyltransferase</keyword>
<dbReference type="RefSeq" id="WP_015414516.1">
    <property type="nucleotide sequence ID" value="NC_020409.1"/>
</dbReference>
<dbReference type="KEGG" id="dpi:BN4_11231"/>
<dbReference type="PANTHER" id="PTHR43619:SF2">
    <property type="entry name" value="S-ADENOSYL-L-METHIONINE-DEPENDENT METHYLTRANSFERASES SUPERFAMILY PROTEIN"/>
    <property type="match status" value="1"/>
</dbReference>
<dbReference type="AlphaFoldDB" id="M1WVH9"/>
<dbReference type="STRING" id="1322246.BN4_11231"/>
<keyword evidence="4" id="KW-1185">Reference proteome</keyword>
<dbReference type="PATRIC" id="fig|879567.3.peg.1274"/>
<reference evidence="4" key="2">
    <citation type="journal article" date="2013" name="Stand. Genomic Sci.">
        <title>Complete genome sequence of Desulfocapsa sulfexigens, a marine deltaproteobacterium specialized in disproportionating inorganic sulfur compounds.</title>
        <authorList>
            <person name="Finster K.W."/>
            <person name="Kjeldsen K.U."/>
            <person name="Kube M."/>
            <person name="Reinhardt R."/>
            <person name="Mussmann M."/>
            <person name="Amann R."/>
            <person name="Schreiber L."/>
        </authorList>
    </citation>
    <scope>NUCLEOTIDE SEQUENCE [LARGE SCALE GENOMIC DNA]</scope>
    <source>
        <strain evidence="4">DSM 10523 / SB164P1</strain>
    </source>
</reference>
<evidence type="ECO:0000256" key="1">
    <source>
        <dbReference type="ARBA" id="ARBA00022603"/>
    </source>
</evidence>
<proteinExistence type="predicted"/>
<accession>M1WVH9</accession>
<name>M1WVH9_PSEP2</name>
<dbReference type="PANTHER" id="PTHR43619">
    <property type="entry name" value="S-ADENOSYL-L-METHIONINE-DEPENDENT METHYLTRANSFERASE YKTD-RELATED"/>
    <property type="match status" value="1"/>
</dbReference>
<keyword evidence="2" id="KW-0808">Transferase</keyword>
<evidence type="ECO:0000313" key="3">
    <source>
        <dbReference type="EMBL" id="CCH48468.1"/>
    </source>
</evidence>
<dbReference type="InterPro" id="IPR007213">
    <property type="entry name" value="Ppm1/Ppm2/Tcmp"/>
</dbReference>
<gene>
    <name evidence="3" type="ordered locus">BN4_11231</name>
</gene>
<dbReference type="PIRSF" id="PIRSF028177">
    <property type="entry name" value="Polyketide_synth_Omtfrase_TcmP"/>
    <property type="match status" value="1"/>
</dbReference>
<organism evidence="3 4">
    <name type="scientific">Pseudodesulfovibrio piezophilus (strain DSM 21447 / JCM 15486 / C1TLV30)</name>
    <name type="common">Desulfovibrio piezophilus</name>
    <dbReference type="NCBI Taxonomy" id="1322246"/>
    <lineage>
        <taxon>Bacteria</taxon>
        <taxon>Pseudomonadati</taxon>
        <taxon>Thermodesulfobacteriota</taxon>
        <taxon>Desulfovibrionia</taxon>
        <taxon>Desulfovibrionales</taxon>
        <taxon>Desulfovibrionaceae</taxon>
    </lineage>
</organism>
<reference evidence="3 4" key="1">
    <citation type="journal article" date="2013" name="PLoS ONE">
        <title>The first genomic and proteomic characterization of a deep-sea sulfate reducer: insights into the piezophilic lifestyle of Desulfovibrio piezophilus.</title>
        <authorList>
            <person name="Pradel N."/>
            <person name="Ji B."/>
            <person name="Gimenez G."/>
            <person name="Talla E."/>
            <person name="Lenoble P."/>
            <person name="Garel M."/>
            <person name="Tamburini C."/>
            <person name="Fourquet P."/>
            <person name="Lebrun R."/>
            <person name="Bertin P."/>
            <person name="Denis Y."/>
            <person name="Pophillat M."/>
            <person name="Barbe V."/>
            <person name="Ollivier B."/>
            <person name="Dolla A."/>
        </authorList>
    </citation>
    <scope>NUCLEOTIDE SEQUENCE [LARGE SCALE GENOMIC DNA]</scope>
    <source>
        <strain evidence="4">DSM 10523 / SB164P1</strain>
    </source>
</reference>
<dbReference type="GO" id="GO:0032259">
    <property type="term" value="P:methylation"/>
    <property type="evidence" value="ECO:0007669"/>
    <property type="project" value="UniProtKB-KW"/>
</dbReference>
<dbReference type="Proteomes" id="UP000011724">
    <property type="component" value="Chromosome"/>
</dbReference>
<dbReference type="InterPro" id="IPR029063">
    <property type="entry name" value="SAM-dependent_MTases_sf"/>
</dbReference>
<dbReference type="OrthoDB" id="9800233at2"/>